<evidence type="ECO:0000256" key="5">
    <source>
        <dbReference type="ARBA" id="ARBA00022989"/>
    </source>
</evidence>
<dbReference type="InterPro" id="IPR000515">
    <property type="entry name" value="MetI-like"/>
</dbReference>
<dbReference type="EMBL" id="JBHTAI010000028">
    <property type="protein sequence ID" value="MFC7153047.1"/>
    <property type="molecule type" value="Genomic_DNA"/>
</dbReference>
<dbReference type="Pfam" id="PF00528">
    <property type="entry name" value="BPD_transp_1"/>
    <property type="match status" value="1"/>
</dbReference>
<evidence type="ECO:0000259" key="8">
    <source>
        <dbReference type="PROSITE" id="PS50928"/>
    </source>
</evidence>
<dbReference type="Gene3D" id="1.10.3720.10">
    <property type="entry name" value="MetI-like"/>
    <property type="match status" value="1"/>
</dbReference>
<proteinExistence type="inferred from homology"/>
<comment type="similarity">
    <text evidence="7">Belongs to the binding-protein-dependent transport system permease family.</text>
</comment>
<sequence>MTRTPGIIARYAFLIAGLAVFAGPLFWLLSTMLKSQAQTFQYPPKFLPAPVTFGAFTRLFDSMPLMGRWIANSFSISSLVGLGTIVFSSLIAFGFARTKARSRKYLFGIVLATLMIPAQVTLIPLYLLYRDIGWYNTWLPLTVPQMLANPYFIFLFRQFFLTIPHELDEATHVDGGGYWVIYRKVVMPLSGPIVATAFIFSFVFSWTDFFTPLIFIQSEKLQTLSVGLQMILGQTSHDFPVLAAGSFLALLPIGCIYFFAQRYFIEGVVMTGIK</sequence>
<evidence type="ECO:0000313" key="9">
    <source>
        <dbReference type="EMBL" id="MFC7153047.1"/>
    </source>
</evidence>
<feature type="transmembrane region" description="Helical" evidence="7">
    <location>
        <begin position="69"/>
        <end position="93"/>
    </location>
</feature>
<comment type="caution">
    <text evidence="9">The sequence shown here is derived from an EMBL/GenBank/DDBJ whole genome shotgun (WGS) entry which is preliminary data.</text>
</comment>
<gene>
    <name evidence="9" type="ORF">ACFQMJ_31295</name>
</gene>
<protein>
    <submittedName>
        <fullName evidence="9">Carbohydrate ABC transporter permease</fullName>
    </submittedName>
</protein>
<feature type="transmembrane region" description="Helical" evidence="7">
    <location>
        <begin position="135"/>
        <end position="156"/>
    </location>
</feature>
<name>A0ABW2FLA7_9BACL</name>
<dbReference type="Proteomes" id="UP001596378">
    <property type="component" value="Unassembled WGS sequence"/>
</dbReference>
<dbReference type="PANTHER" id="PTHR43744:SF12">
    <property type="entry name" value="ABC TRANSPORTER PERMEASE PROTEIN MG189-RELATED"/>
    <property type="match status" value="1"/>
</dbReference>
<dbReference type="RefSeq" id="WP_378054525.1">
    <property type="nucleotide sequence ID" value="NZ_JBHMDN010000081.1"/>
</dbReference>
<evidence type="ECO:0000256" key="7">
    <source>
        <dbReference type="RuleBase" id="RU363032"/>
    </source>
</evidence>
<keyword evidence="10" id="KW-1185">Reference proteome</keyword>
<evidence type="ECO:0000256" key="6">
    <source>
        <dbReference type="ARBA" id="ARBA00023136"/>
    </source>
</evidence>
<keyword evidence="5 7" id="KW-1133">Transmembrane helix</keyword>
<dbReference type="CDD" id="cd06261">
    <property type="entry name" value="TM_PBP2"/>
    <property type="match status" value="1"/>
</dbReference>
<evidence type="ECO:0000256" key="1">
    <source>
        <dbReference type="ARBA" id="ARBA00004651"/>
    </source>
</evidence>
<feature type="domain" description="ABC transmembrane type-1" evidence="8">
    <location>
        <begin position="70"/>
        <end position="260"/>
    </location>
</feature>
<comment type="subcellular location">
    <subcellularLocation>
        <location evidence="1 7">Cell membrane</location>
        <topology evidence="1 7">Multi-pass membrane protein</topology>
    </subcellularLocation>
</comment>
<dbReference type="PROSITE" id="PS50928">
    <property type="entry name" value="ABC_TM1"/>
    <property type="match status" value="1"/>
</dbReference>
<feature type="transmembrane region" description="Helical" evidence="7">
    <location>
        <begin position="7"/>
        <end position="29"/>
    </location>
</feature>
<feature type="transmembrane region" description="Helical" evidence="7">
    <location>
        <begin position="193"/>
        <end position="216"/>
    </location>
</feature>
<organism evidence="9 10">
    <name type="scientific">Cohnella cellulosilytica</name>
    <dbReference type="NCBI Taxonomy" id="986710"/>
    <lineage>
        <taxon>Bacteria</taxon>
        <taxon>Bacillati</taxon>
        <taxon>Bacillota</taxon>
        <taxon>Bacilli</taxon>
        <taxon>Bacillales</taxon>
        <taxon>Paenibacillaceae</taxon>
        <taxon>Cohnella</taxon>
    </lineage>
</organism>
<evidence type="ECO:0000256" key="2">
    <source>
        <dbReference type="ARBA" id="ARBA00022448"/>
    </source>
</evidence>
<dbReference type="InterPro" id="IPR035906">
    <property type="entry name" value="MetI-like_sf"/>
</dbReference>
<dbReference type="SUPFAM" id="SSF161098">
    <property type="entry name" value="MetI-like"/>
    <property type="match status" value="1"/>
</dbReference>
<keyword evidence="6 7" id="KW-0472">Membrane</keyword>
<keyword evidence="3" id="KW-1003">Cell membrane</keyword>
<evidence type="ECO:0000313" key="10">
    <source>
        <dbReference type="Proteomes" id="UP001596378"/>
    </source>
</evidence>
<keyword evidence="4 7" id="KW-0812">Transmembrane</keyword>
<keyword evidence="2 7" id="KW-0813">Transport</keyword>
<feature type="transmembrane region" description="Helical" evidence="7">
    <location>
        <begin position="105"/>
        <end position="129"/>
    </location>
</feature>
<dbReference type="PANTHER" id="PTHR43744">
    <property type="entry name" value="ABC TRANSPORTER PERMEASE PROTEIN MG189-RELATED-RELATED"/>
    <property type="match status" value="1"/>
</dbReference>
<evidence type="ECO:0000256" key="3">
    <source>
        <dbReference type="ARBA" id="ARBA00022475"/>
    </source>
</evidence>
<feature type="transmembrane region" description="Helical" evidence="7">
    <location>
        <begin position="239"/>
        <end position="260"/>
    </location>
</feature>
<accession>A0ABW2FLA7</accession>
<reference evidence="10" key="1">
    <citation type="journal article" date="2019" name="Int. J. Syst. Evol. Microbiol.">
        <title>The Global Catalogue of Microorganisms (GCM) 10K type strain sequencing project: providing services to taxonomists for standard genome sequencing and annotation.</title>
        <authorList>
            <consortium name="The Broad Institute Genomics Platform"/>
            <consortium name="The Broad Institute Genome Sequencing Center for Infectious Disease"/>
            <person name="Wu L."/>
            <person name="Ma J."/>
        </authorList>
    </citation>
    <scope>NUCLEOTIDE SEQUENCE [LARGE SCALE GENOMIC DNA]</scope>
    <source>
        <strain evidence="10">KCTC 12907</strain>
    </source>
</reference>
<evidence type="ECO:0000256" key="4">
    <source>
        <dbReference type="ARBA" id="ARBA00022692"/>
    </source>
</evidence>